<accession>A0A221WBK3</accession>
<feature type="compositionally biased region" description="Low complexity" evidence="1">
    <location>
        <begin position="152"/>
        <end position="162"/>
    </location>
</feature>
<feature type="compositionally biased region" description="Basic and acidic residues" evidence="1">
    <location>
        <begin position="176"/>
        <end position="195"/>
    </location>
</feature>
<dbReference type="Proteomes" id="UP000204221">
    <property type="component" value="Chromosome"/>
</dbReference>
<organism evidence="2 3">
    <name type="scientific">Actinoalloteichus hoggarensis</name>
    <dbReference type="NCBI Taxonomy" id="1470176"/>
    <lineage>
        <taxon>Bacteria</taxon>
        <taxon>Bacillati</taxon>
        <taxon>Actinomycetota</taxon>
        <taxon>Actinomycetes</taxon>
        <taxon>Pseudonocardiales</taxon>
        <taxon>Pseudonocardiaceae</taxon>
        <taxon>Actinoalloteichus</taxon>
    </lineage>
</organism>
<sequence>MPSSRGDDSFSACRLLLRRPGRRERTDAVGRRSRIRRTPTAVAPAGIRLGDARRPAVSSATSTSASPSPRRSPPSREPRRVVPRRCRPRTGPSALGGLEVDDAAQVAAHQPALHGGGSPGPRSPVSANSAIRGTGRSPRRSRRPVRRRTTDRPGSCRIGSRPRSPRRRRPRSPAGSERRPVGEEGGGRLRRDVGGQRRPSAAVQDRGAECPAVIPRHSSPPGSTRPAVAARTRPSPCAVPASRTVPLAPGRAHLAPSLPHPGMSLRQNESLESITSGHHRPPPRASSPLSLSAPPTTRSIDPADSRALFARIDRRQGSSRRGNHSRPDKDCQKIQRMFMN</sequence>
<dbReference type="AlphaFoldDB" id="A0A221WBK3"/>
<keyword evidence="3" id="KW-1185">Reference proteome</keyword>
<reference evidence="2 3" key="1">
    <citation type="submission" date="2017-07" db="EMBL/GenBank/DDBJ databases">
        <title>Complete genome sequence of Actinoalloteichus hoggarensis DSM 45943, type strain of Actinoalloteichus hoggarensis.</title>
        <authorList>
            <person name="Ruckert C."/>
            <person name="Nouioui I."/>
            <person name="Willmese J."/>
            <person name="van Wezel G."/>
            <person name="Klenk H.-P."/>
            <person name="Kalinowski J."/>
            <person name="Zotchev S.B."/>
        </authorList>
    </citation>
    <scope>NUCLEOTIDE SEQUENCE [LARGE SCALE GENOMIC DNA]</scope>
    <source>
        <strain evidence="2 3">DSM 45943</strain>
    </source>
</reference>
<feature type="compositionally biased region" description="Low complexity" evidence="1">
    <location>
        <begin position="286"/>
        <end position="299"/>
    </location>
</feature>
<evidence type="ECO:0000313" key="3">
    <source>
        <dbReference type="Proteomes" id="UP000204221"/>
    </source>
</evidence>
<feature type="region of interest" description="Disordered" evidence="1">
    <location>
        <begin position="18"/>
        <end position="340"/>
    </location>
</feature>
<evidence type="ECO:0000256" key="1">
    <source>
        <dbReference type="SAM" id="MobiDB-lite"/>
    </source>
</evidence>
<feature type="compositionally biased region" description="Low complexity" evidence="1">
    <location>
        <begin position="55"/>
        <end position="69"/>
    </location>
</feature>
<dbReference type="EMBL" id="CP022521">
    <property type="protein sequence ID" value="ASO23175.1"/>
    <property type="molecule type" value="Genomic_DNA"/>
</dbReference>
<feature type="compositionally biased region" description="Polar residues" evidence="1">
    <location>
        <begin position="265"/>
        <end position="276"/>
    </location>
</feature>
<name>A0A221WBK3_9PSEU</name>
<dbReference type="KEGG" id="ahg:AHOG_27890"/>
<protein>
    <submittedName>
        <fullName evidence="2">Uncharacterized protein</fullName>
    </submittedName>
</protein>
<gene>
    <name evidence="2" type="ORF">AHOG_27890</name>
</gene>
<feature type="compositionally biased region" description="Basic residues" evidence="1">
    <location>
        <begin position="137"/>
        <end position="149"/>
    </location>
</feature>
<proteinExistence type="predicted"/>
<evidence type="ECO:0000313" key="2">
    <source>
        <dbReference type="EMBL" id="ASO23175.1"/>
    </source>
</evidence>